<dbReference type="VEuPathDB" id="CryptoDB:Cvel_25890"/>
<feature type="compositionally biased region" description="Basic and acidic residues" evidence="1">
    <location>
        <begin position="351"/>
        <end position="367"/>
    </location>
</feature>
<feature type="region of interest" description="Disordered" evidence="1">
    <location>
        <begin position="31"/>
        <end position="437"/>
    </location>
</feature>
<dbReference type="EMBL" id="CDMZ01002191">
    <property type="protein sequence ID" value="CEM41217.1"/>
    <property type="molecule type" value="Genomic_DNA"/>
</dbReference>
<feature type="compositionally biased region" description="Acidic residues" evidence="1">
    <location>
        <begin position="100"/>
        <end position="111"/>
    </location>
</feature>
<accession>A0A0G4HBR8</accession>
<protein>
    <submittedName>
        <fullName evidence="2">Uncharacterized protein</fullName>
    </submittedName>
</protein>
<feature type="compositionally biased region" description="Basic and acidic residues" evidence="1">
    <location>
        <begin position="425"/>
        <end position="437"/>
    </location>
</feature>
<organism evidence="2">
    <name type="scientific">Chromera velia CCMP2878</name>
    <dbReference type="NCBI Taxonomy" id="1169474"/>
    <lineage>
        <taxon>Eukaryota</taxon>
        <taxon>Sar</taxon>
        <taxon>Alveolata</taxon>
        <taxon>Colpodellida</taxon>
        <taxon>Chromeraceae</taxon>
        <taxon>Chromera</taxon>
    </lineage>
</organism>
<feature type="compositionally biased region" description="Basic and acidic residues" evidence="1">
    <location>
        <begin position="60"/>
        <end position="81"/>
    </location>
</feature>
<dbReference type="AlphaFoldDB" id="A0A0G4HBR8"/>
<name>A0A0G4HBR8_9ALVE</name>
<feature type="compositionally biased region" description="Basic residues" evidence="1">
    <location>
        <begin position="458"/>
        <end position="467"/>
    </location>
</feature>
<feature type="compositionally biased region" description="Polar residues" evidence="1">
    <location>
        <begin position="369"/>
        <end position="384"/>
    </location>
</feature>
<feature type="compositionally biased region" description="Basic and acidic residues" evidence="1">
    <location>
        <begin position="172"/>
        <end position="204"/>
    </location>
</feature>
<feature type="compositionally biased region" description="Basic and acidic residues" evidence="1">
    <location>
        <begin position="31"/>
        <end position="44"/>
    </location>
</feature>
<feature type="compositionally biased region" description="Basic residues" evidence="1">
    <location>
        <begin position="276"/>
        <end position="292"/>
    </location>
</feature>
<evidence type="ECO:0000256" key="1">
    <source>
        <dbReference type="SAM" id="MobiDB-lite"/>
    </source>
</evidence>
<feature type="region of interest" description="Disordered" evidence="1">
    <location>
        <begin position="456"/>
        <end position="477"/>
    </location>
</feature>
<feature type="compositionally biased region" description="Basic and acidic residues" evidence="1">
    <location>
        <begin position="293"/>
        <end position="303"/>
    </location>
</feature>
<gene>
    <name evidence="2" type="ORF">Cvel_25890</name>
</gene>
<evidence type="ECO:0000313" key="2">
    <source>
        <dbReference type="EMBL" id="CEM41217.1"/>
    </source>
</evidence>
<proteinExistence type="predicted"/>
<reference evidence="2" key="1">
    <citation type="submission" date="2014-11" db="EMBL/GenBank/DDBJ databases">
        <authorList>
            <person name="Otto D Thomas"/>
            <person name="Naeem Raeece"/>
        </authorList>
    </citation>
    <scope>NUCLEOTIDE SEQUENCE</scope>
</reference>
<sequence>MTTRIEFDHGDDDFIDRWLEEGGVDENKEVENKTYGLKIHETKRNAPPGKGESAAASKKLSKEEGLVKKHIEAKGWRDKRVNQMYETGKSAAISKKGGGEEEDGEEEEEERVDSRLAAAEKAARKKEKVGMRVGVVGDPIKRLLESPQRSKGPSGSEKAEQSKGKNKKKKSKGDGKKSGKEGEGQELQIEKAAKVKTEKTEVESPPRGPSSPTKKKRAEEHREDSLSPSPSPAKPTSPTRKPIQKDTKGDGQIDPPLTNASLGGEDTAAEGTVPHLTRKQRGKTKKRSKQKNIKKDNRPDHLKPNFGQLTHLFGEDFVKGGGGGGDSVEEGAGEKGKGKGKRTFSNGIEETGPHAEKGGAKRLKEENVAASSASFQGGQRTQGVTEGRSQRPDAKVRKGGGTKGAAAGLKEDAETEKATPASGGAKKEKDSRGKKDAGLKTTFLSSLIEQDIAQLAARQKRKAPKAPKVKEGFKNLR</sequence>
<feature type="compositionally biased region" description="Basic and acidic residues" evidence="1">
    <location>
        <begin position="468"/>
        <end position="477"/>
    </location>
</feature>